<feature type="domain" description="F-box" evidence="2">
    <location>
        <begin position="58"/>
        <end position="98"/>
    </location>
</feature>
<dbReference type="InterPro" id="IPR001810">
    <property type="entry name" value="F-box_dom"/>
</dbReference>
<reference evidence="4" key="1">
    <citation type="journal article" date="2017" name="Nat. Microbiol.">
        <title>Global analysis of biosynthetic gene clusters reveals vast potential of secondary metabolite production in Penicillium species.</title>
        <authorList>
            <person name="Nielsen J.C."/>
            <person name="Grijseels S."/>
            <person name="Prigent S."/>
            <person name="Ji B."/>
            <person name="Dainat J."/>
            <person name="Nielsen K.F."/>
            <person name="Frisvad J.C."/>
            <person name="Workman M."/>
            <person name="Nielsen J."/>
        </authorList>
    </citation>
    <scope>NUCLEOTIDE SEQUENCE [LARGE SCALE GENOMIC DNA]</scope>
    <source>
        <strain evidence="4">IBT 31811</strain>
    </source>
</reference>
<dbReference type="InterPro" id="IPR036047">
    <property type="entry name" value="F-box-like_dom_sf"/>
</dbReference>
<organism evidence="3 4">
    <name type="scientific">Penicillium antarcticum</name>
    <dbReference type="NCBI Taxonomy" id="416450"/>
    <lineage>
        <taxon>Eukaryota</taxon>
        <taxon>Fungi</taxon>
        <taxon>Dikarya</taxon>
        <taxon>Ascomycota</taxon>
        <taxon>Pezizomycotina</taxon>
        <taxon>Eurotiomycetes</taxon>
        <taxon>Eurotiomycetidae</taxon>
        <taxon>Eurotiales</taxon>
        <taxon>Aspergillaceae</taxon>
        <taxon>Penicillium</taxon>
    </lineage>
</organism>
<sequence>MELTPGAKAVSADFKALSHSDRLQAMNAILQSLSNSELREAKDFLDPLKFQKDIWGSLPTELRDIVVTGLELSDIFVLRRVCKSWNEKLSSPALLQTAYLNATASEQPVLDTVSDEHIIKRFKRRIRAEQGRPVTTAQLSVSPNLQDLNGDQISYANGNLARVDMTTAETSICLVHLRTGERRQFTTENRENLRAARVSDTLVAAISLRGICHIWEIMTGVHKSFRLTSLQFNHFLVHGVKVMVSYEDKILHFCFATGVTRTIIVEGRICSASLHKSDDQVSIVCLRDRNAPTAVLNRAGHYLQVEKYTVDGDSFVNTLSRYEQLPFRDDEYERPRPEENFKVSQGQISLRFYPYDAESCPCLYLSLTNDDQIAVHRMPILPGYLQSMNIAWFDQGLVYFTPYQADKHHYAGIGRTRLMNPSFSETLSYEITPVPRLSVLRQPDTVYGIWAGDGFFLYATSERILVWCFDEDWKPSGALSRGPEETLESMRAAHRAQQHQDAE</sequence>
<evidence type="ECO:0000313" key="3">
    <source>
        <dbReference type="EMBL" id="OQD82759.1"/>
    </source>
</evidence>
<gene>
    <name evidence="3" type="ORF">PENANT_c020G04348</name>
</gene>
<evidence type="ECO:0000256" key="1">
    <source>
        <dbReference type="SAM" id="MobiDB-lite"/>
    </source>
</evidence>
<dbReference type="Pfam" id="PF00646">
    <property type="entry name" value="F-box"/>
    <property type="match status" value="1"/>
</dbReference>
<accession>A0A1V6Q0K5</accession>
<dbReference type="STRING" id="416450.A0A1V6Q0K5"/>
<feature type="region of interest" description="Disordered" evidence="1">
    <location>
        <begin position="479"/>
        <end position="503"/>
    </location>
</feature>
<proteinExistence type="predicted"/>
<protein>
    <recommendedName>
        <fullName evidence="2">F-box domain-containing protein</fullName>
    </recommendedName>
</protein>
<dbReference type="OrthoDB" id="5295250at2759"/>
<dbReference type="SMART" id="SM00256">
    <property type="entry name" value="FBOX"/>
    <property type="match status" value="1"/>
</dbReference>
<dbReference type="Proteomes" id="UP000191672">
    <property type="component" value="Unassembled WGS sequence"/>
</dbReference>
<dbReference type="SUPFAM" id="SSF81383">
    <property type="entry name" value="F-box domain"/>
    <property type="match status" value="1"/>
</dbReference>
<evidence type="ECO:0000259" key="2">
    <source>
        <dbReference type="SMART" id="SM00256"/>
    </source>
</evidence>
<evidence type="ECO:0000313" key="4">
    <source>
        <dbReference type="Proteomes" id="UP000191672"/>
    </source>
</evidence>
<dbReference type="AlphaFoldDB" id="A0A1V6Q0K5"/>
<dbReference type="EMBL" id="MDYN01000020">
    <property type="protein sequence ID" value="OQD82759.1"/>
    <property type="molecule type" value="Genomic_DNA"/>
</dbReference>
<keyword evidence="4" id="KW-1185">Reference proteome</keyword>
<comment type="caution">
    <text evidence="3">The sequence shown here is derived from an EMBL/GenBank/DDBJ whole genome shotgun (WGS) entry which is preliminary data.</text>
</comment>
<name>A0A1V6Q0K5_9EURO</name>